<name>A0A9D1MTC9_9FIRM</name>
<dbReference type="SUPFAM" id="SSF49879">
    <property type="entry name" value="SMAD/FHA domain"/>
    <property type="match status" value="2"/>
</dbReference>
<comment type="caution">
    <text evidence="3">The sequence shown here is derived from an EMBL/GenBank/DDBJ whole genome shotgun (WGS) entry which is preliminary data.</text>
</comment>
<dbReference type="PANTHER" id="PTHR23308">
    <property type="entry name" value="NUCLEAR INHIBITOR OF PROTEIN PHOSPHATASE-1"/>
    <property type="match status" value="1"/>
</dbReference>
<reference evidence="3" key="1">
    <citation type="submission" date="2020-10" db="EMBL/GenBank/DDBJ databases">
        <authorList>
            <person name="Gilroy R."/>
        </authorList>
    </citation>
    <scope>NUCLEOTIDE SEQUENCE</scope>
    <source>
        <strain evidence="3">CHK176-6737</strain>
    </source>
</reference>
<dbReference type="SMART" id="SM00240">
    <property type="entry name" value="FHA"/>
    <property type="match status" value="2"/>
</dbReference>
<dbReference type="EMBL" id="DVNM01000009">
    <property type="protein sequence ID" value="HIU68678.1"/>
    <property type="molecule type" value="Genomic_DNA"/>
</dbReference>
<dbReference type="Gene3D" id="2.60.200.20">
    <property type="match status" value="2"/>
</dbReference>
<dbReference type="PROSITE" id="PS50006">
    <property type="entry name" value="FHA_DOMAIN"/>
    <property type="match status" value="2"/>
</dbReference>
<dbReference type="Pfam" id="PF00498">
    <property type="entry name" value="FHA"/>
    <property type="match status" value="2"/>
</dbReference>
<dbReference type="InterPro" id="IPR050923">
    <property type="entry name" value="Cell_Proc_Reg/RNA_Proc"/>
</dbReference>
<keyword evidence="1" id="KW-0472">Membrane</keyword>
<proteinExistence type="predicted"/>
<reference evidence="3" key="2">
    <citation type="journal article" date="2021" name="PeerJ">
        <title>Extensive microbial diversity within the chicken gut microbiome revealed by metagenomics and culture.</title>
        <authorList>
            <person name="Gilroy R."/>
            <person name="Ravi A."/>
            <person name="Getino M."/>
            <person name="Pursley I."/>
            <person name="Horton D.L."/>
            <person name="Alikhan N.F."/>
            <person name="Baker D."/>
            <person name="Gharbi K."/>
            <person name="Hall N."/>
            <person name="Watson M."/>
            <person name="Adriaenssens E.M."/>
            <person name="Foster-Nyarko E."/>
            <person name="Jarju S."/>
            <person name="Secka A."/>
            <person name="Antonio M."/>
            <person name="Oren A."/>
            <person name="Chaudhuri R.R."/>
            <person name="La Ragione R."/>
            <person name="Hildebrand F."/>
            <person name="Pallen M.J."/>
        </authorList>
    </citation>
    <scope>NUCLEOTIDE SEQUENCE</scope>
    <source>
        <strain evidence="3">CHK176-6737</strain>
    </source>
</reference>
<dbReference type="AlphaFoldDB" id="A0A9D1MTC9"/>
<protein>
    <submittedName>
        <fullName evidence="3">FHA domain-containing protein</fullName>
    </submittedName>
</protein>
<evidence type="ECO:0000259" key="2">
    <source>
        <dbReference type="PROSITE" id="PS50006"/>
    </source>
</evidence>
<accession>A0A9D1MTC9</accession>
<dbReference type="InterPro" id="IPR008984">
    <property type="entry name" value="SMAD_FHA_dom_sf"/>
</dbReference>
<dbReference type="CDD" id="cd00060">
    <property type="entry name" value="FHA"/>
    <property type="match status" value="2"/>
</dbReference>
<organism evidence="3 4">
    <name type="scientific">Candidatus Scybalenecus merdavium</name>
    <dbReference type="NCBI Taxonomy" id="2840939"/>
    <lineage>
        <taxon>Bacteria</taxon>
        <taxon>Bacillati</taxon>
        <taxon>Bacillota</taxon>
        <taxon>Clostridia</taxon>
        <taxon>Eubacteriales</taxon>
        <taxon>Oscillospiraceae</taxon>
        <taxon>Oscillospiraceae incertae sedis</taxon>
        <taxon>Candidatus Scybalenecus</taxon>
    </lineage>
</organism>
<evidence type="ECO:0000313" key="4">
    <source>
        <dbReference type="Proteomes" id="UP000824125"/>
    </source>
</evidence>
<evidence type="ECO:0000313" key="3">
    <source>
        <dbReference type="EMBL" id="HIU68678.1"/>
    </source>
</evidence>
<dbReference type="InterPro" id="IPR000253">
    <property type="entry name" value="FHA_dom"/>
</dbReference>
<keyword evidence="1" id="KW-1133">Transmembrane helix</keyword>
<feature type="transmembrane region" description="Helical" evidence="1">
    <location>
        <begin position="12"/>
        <end position="32"/>
    </location>
</feature>
<sequence>MEIFTEMLTSVLRYLIPAMALIILARCVFSLLRNRPRVHKMAELVNIETGEKIDIDHWETSVGRSKSNDIVLTAPSVSRFHAVIAKRKKYWTITDTFSKAGIYIGGRKVERRQVLEDGDAINIGGVNFQFNCAEALSVQARSEMRTNARQNRNVAYAVLVDVETKRPVYLKKRDVLIGRGPACDIRLPFETVSHEHARIHHTSKGWALSDLDSRNGTKLNGRFITEPQLIFDDDMITFGERVFIFYEQ</sequence>
<feature type="domain" description="FHA" evidence="2">
    <location>
        <begin position="60"/>
        <end position="109"/>
    </location>
</feature>
<keyword evidence="1" id="KW-0812">Transmembrane</keyword>
<feature type="domain" description="FHA" evidence="2">
    <location>
        <begin position="175"/>
        <end position="224"/>
    </location>
</feature>
<evidence type="ECO:0000256" key="1">
    <source>
        <dbReference type="SAM" id="Phobius"/>
    </source>
</evidence>
<dbReference type="Proteomes" id="UP000824125">
    <property type="component" value="Unassembled WGS sequence"/>
</dbReference>
<gene>
    <name evidence="3" type="ORF">IAD23_01810</name>
</gene>